<keyword evidence="2" id="KW-1185">Reference proteome</keyword>
<reference evidence="1 2" key="1">
    <citation type="submission" date="2013-07" db="EMBL/GenBank/DDBJ databases">
        <title>Thioclava pacifica DSM 10166 Genome Sequencing.</title>
        <authorList>
            <person name="Lai Q."/>
            <person name="Shao Z."/>
        </authorList>
    </citation>
    <scope>NUCLEOTIDE SEQUENCE [LARGE SCALE GENOMIC DNA]</scope>
    <source>
        <strain evidence="1 2">DSM 10166</strain>
    </source>
</reference>
<comment type="caution">
    <text evidence="1">The sequence shown here is derived from an EMBL/GenBank/DDBJ whole genome shotgun (WGS) entry which is preliminary data.</text>
</comment>
<proteinExistence type="predicted"/>
<dbReference type="EMBL" id="AUND01000006">
    <property type="protein sequence ID" value="KEO54947.1"/>
    <property type="molecule type" value="Genomic_DNA"/>
</dbReference>
<dbReference type="AlphaFoldDB" id="A0A074K005"/>
<protein>
    <submittedName>
        <fullName evidence="1">Uncharacterized protein</fullName>
    </submittedName>
</protein>
<sequence>MEIAQILRLSNRASGQPLGVESAEDHQWVIGLLADVVTYFEDNQLDEAGGVLAEALERIAPLLANRDHDMWLPDGFENTSTENVVFLHQRI</sequence>
<dbReference type="STRING" id="1353537.TP2_17005"/>
<accession>A0A074K005</accession>
<evidence type="ECO:0000313" key="2">
    <source>
        <dbReference type="Proteomes" id="UP000027432"/>
    </source>
</evidence>
<name>A0A074K005_9RHOB</name>
<dbReference type="Proteomes" id="UP000027432">
    <property type="component" value="Unassembled WGS sequence"/>
</dbReference>
<dbReference type="OrthoDB" id="7691589at2"/>
<organism evidence="1 2">
    <name type="scientific">Thioclava pacifica DSM 10166</name>
    <dbReference type="NCBI Taxonomy" id="1353537"/>
    <lineage>
        <taxon>Bacteria</taxon>
        <taxon>Pseudomonadati</taxon>
        <taxon>Pseudomonadota</taxon>
        <taxon>Alphaproteobacteria</taxon>
        <taxon>Rhodobacterales</taxon>
        <taxon>Paracoccaceae</taxon>
        <taxon>Thioclava</taxon>
    </lineage>
</organism>
<evidence type="ECO:0000313" key="1">
    <source>
        <dbReference type="EMBL" id="KEO54947.1"/>
    </source>
</evidence>
<dbReference type="RefSeq" id="WP_038074437.1">
    <property type="nucleotide sequence ID" value="NZ_AUND01000006.1"/>
</dbReference>
<gene>
    <name evidence="1" type="ORF">TP2_17005</name>
</gene>